<feature type="short sequence motif" description="DGA/G" evidence="4">
    <location>
        <begin position="165"/>
        <end position="167"/>
    </location>
</feature>
<dbReference type="CDD" id="cd07208">
    <property type="entry name" value="Pat_hypo_Ecoli_yjju_like"/>
    <property type="match status" value="1"/>
</dbReference>
<keyword evidence="2 4" id="KW-0442">Lipid degradation</keyword>
<dbReference type="PANTHER" id="PTHR14226:SF25">
    <property type="entry name" value="PHOSPHOESTERASE"/>
    <property type="match status" value="1"/>
</dbReference>
<feature type="domain" description="PNPLA" evidence="5">
    <location>
        <begin position="10"/>
        <end position="178"/>
    </location>
</feature>
<dbReference type="Pfam" id="PF19890">
    <property type="entry name" value="DUF6363"/>
    <property type="match status" value="1"/>
</dbReference>
<evidence type="ECO:0000256" key="1">
    <source>
        <dbReference type="ARBA" id="ARBA00022801"/>
    </source>
</evidence>
<evidence type="ECO:0000256" key="3">
    <source>
        <dbReference type="ARBA" id="ARBA00023098"/>
    </source>
</evidence>
<dbReference type="InterPro" id="IPR050301">
    <property type="entry name" value="NTE"/>
</dbReference>
<gene>
    <name evidence="6" type="ORF">JIV24_20875</name>
</gene>
<dbReference type="EMBL" id="JAENRR010000093">
    <property type="protein sequence ID" value="MBK3519808.1"/>
    <property type="molecule type" value="Genomic_DNA"/>
</dbReference>
<dbReference type="SUPFAM" id="SSF52151">
    <property type="entry name" value="FabD/lysophospholipase-like"/>
    <property type="match status" value="1"/>
</dbReference>
<dbReference type="InterPro" id="IPR045943">
    <property type="entry name" value="DUF6363"/>
</dbReference>
<name>A0ABS1HRD3_9BACT</name>
<dbReference type="Pfam" id="PF01734">
    <property type="entry name" value="Patatin"/>
    <property type="match status" value="1"/>
</dbReference>
<dbReference type="InterPro" id="IPR016035">
    <property type="entry name" value="Acyl_Trfase/lysoPLipase"/>
</dbReference>
<evidence type="ECO:0000313" key="6">
    <source>
        <dbReference type="EMBL" id="MBK3519808.1"/>
    </source>
</evidence>
<evidence type="ECO:0000256" key="2">
    <source>
        <dbReference type="ARBA" id="ARBA00022963"/>
    </source>
</evidence>
<proteinExistence type="predicted"/>
<dbReference type="PANTHER" id="PTHR14226">
    <property type="entry name" value="NEUROPATHY TARGET ESTERASE/SWISS CHEESE D.MELANOGASTER"/>
    <property type="match status" value="1"/>
</dbReference>
<keyword evidence="1 4" id="KW-0378">Hydrolase</keyword>
<organism evidence="6 7">
    <name type="scientific">Carboxylicivirga marina</name>
    <dbReference type="NCBI Taxonomy" id="2800988"/>
    <lineage>
        <taxon>Bacteria</taxon>
        <taxon>Pseudomonadati</taxon>
        <taxon>Bacteroidota</taxon>
        <taxon>Bacteroidia</taxon>
        <taxon>Marinilabiliales</taxon>
        <taxon>Marinilabiliaceae</taxon>
        <taxon>Carboxylicivirga</taxon>
    </lineage>
</organism>
<feature type="short sequence motif" description="GXGXXG" evidence="4">
    <location>
        <begin position="14"/>
        <end position="19"/>
    </location>
</feature>
<sequence length="291" mass="33146">MEYKVDKTALVLEGGGFRGIFSAGVLDYFLKANLHFPYAIGVSAGAAYGISYASQQFERNRVVNERYTADSRYMSWMNFIRTGNLFNPDFIYDEIPNNLVPFDYKAAFDSFCDFNIVVTNVQTGEPEYYSSKELNEQELLSAIQASGSLPLVSKMVPFKGAYYLDGGIADSIPVNKALQSGCERAVVVLTRNQDYRKEPAKFQWVIQKKYGKYPHFVNKILRRADAYNQTLDLISDLEKEGKVYVIRPQEQLEVSRIENNPKKLDKLYVQGYTEMSQNIDALLKWLFPGGN</sequence>
<accession>A0ABS1HRD3</accession>
<comment type="caution">
    <text evidence="6">The sequence shown here is derived from an EMBL/GenBank/DDBJ whole genome shotgun (WGS) entry which is preliminary data.</text>
</comment>
<dbReference type="InterPro" id="IPR002641">
    <property type="entry name" value="PNPLA_dom"/>
</dbReference>
<feature type="active site" description="Nucleophile" evidence="4">
    <location>
        <position position="43"/>
    </location>
</feature>
<dbReference type="Gene3D" id="3.40.1090.10">
    <property type="entry name" value="Cytosolic phospholipase A2 catalytic domain"/>
    <property type="match status" value="2"/>
</dbReference>
<evidence type="ECO:0000259" key="5">
    <source>
        <dbReference type="PROSITE" id="PS51635"/>
    </source>
</evidence>
<feature type="active site" description="Proton acceptor" evidence="4">
    <location>
        <position position="165"/>
    </location>
</feature>
<feature type="short sequence motif" description="GXSXG" evidence="4">
    <location>
        <begin position="41"/>
        <end position="45"/>
    </location>
</feature>
<protein>
    <submittedName>
        <fullName evidence="6">Patatin family protein</fullName>
    </submittedName>
</protein>
<evidence type="ECO:0000313" key="7">
    <source>
        <dbReference type="Proteomes" id="UP000605676"/>
    </source>
</evidence>
<evidence type="ECO:0000256" key="4">
    <source>
        <dbReference type="PROSITE-ProRule" id="PRU01161"/>
    </source>
</evidence>
<keyword evidence="3 4" id="KW-0443">Lipid metabolism</keyword>
<dbReference type="Proteomes" id="UP000605676">
    <property type="component" value="Unassembled WGS sequence"/>
</dbReference>
<dbReference type="InterPro" id="IPR037483">
    <property type="entry name" value="YjjU-like"/>
</dbReference>
<dbReference type="RefSeq" id="WP_200467026.1">
    <property type="nucleotide sequence ID" value="NZ_JAENRR010000093.1"/>
</dbReference>
<reference evidence="6 7" key="1">
    <citation type="submission" date="2021-01" db="EMBL/GenBank/DDBJ databases">
        <title>Carboxyliciviraga sp.nov., isolated from coastal sediments.</title>
        <authorList>
            <person name="Lu D."/>
            <person name="Zhang T."/>
        </authorList>
    </citation>
    <scope>NUCLEOTIDE SEQUENCE [LARGE SCALE GENOMIC DNA]</scope>
    <source>
        <strain evidence="6 7">N1Y132</strain>
    </source>
</reference>
<keyword evidence="7" id="KW-1185">Reference proteome</keyword>
<dbReference type="PROSITE" id="PS51635">
    <property type="entry name" value="PNPLA"/>
    <property type="match status" value="1"/>
</dbReference>